<name>A0A8H3XDA9_GIGMA</name>
<sequence>MPLDCDKTMADDNSDYYYNSDIDFETTNTNWKQYGLSEISRTSSDLLAKVLPDSQMTLKNTKKGTIPSVNSLLFQGIGSVMPNTSPSLTPVPKFEYSAM</sequence>
<keyword evidence="2" id="KW-1185">Reference proteome</keyword>
<protein>
    <submittedName>
        <fullName evidence="1">Uncharacterized protein</fullName>
    </submittedName>
</protein>
<proteinExistence type="predicted"/>
<organism evidence="1 2">
    <name type="scientific">Gigaspora margarita</name>
    <dbReference type="NCBI Taxonomy" id="4874"/>
    <lineage>
        <taxon>Eukaryota</taxon>
        <taxon>Fungi</taxon>
        <taxon>Fungi incertae sedis</taxon>
        <taxon>Mucoromycota</taxon>
        <taxon>Glomeromycotina</taxon>
        <taxon>Glomeromycetes</taxon>
        <taxon>Diversisporales</taxon>
        <taxon>Gigasporaceae</taxon>
        <taxon>Gigaspora</taxon>
    </lineage>
</organism>
<comment type="caution">
    <text evidence="1">The sequence shown here is derived from an EMBL/GenBank/DDBJ whole genome shotgun (WGS) entry which is preliminary data.</text>
</comment>
<dbReference type="Proteomes" id="UP000439903">
    <property type="component" value="Unassembled WGS sequence"/>
</dbReference>
<evidence type="ECO:0000313" key="1">
    <source>
        <dbReference type="EMBL" id="KAF0450683.1"/>
    </source>
</evidence>
<gene>
    <name evidence="1" type="ORF">F8M41_002143</name>
</gene>
<accession>A0A8H3XDA9</accession>
<dbReference type="AlphaFoldDB" id="A0A8H3XDA9"/>
<reference evidence="1 2" key="1">
    <citation type="journal article" date="2019" name="Environ. Microbiol.">
        <title>At the nexus of three kingdoms: the genome of the mycorrhizal fungus Gigaspora margarita provides insights into plant, endobacterial and fungal interactions.</title>
        <authorList>
            <person name="Venice F."/>
            <person name="Ghignone S."/>
            <person name="Salvioli di Fossalunga A."/>
            <person name="Amselem J."/>
            <person name="Novero M."/>
            <person name="Xianan X."/>
            <person name="Sedzielewska Toro K."/>
            <person name="Morin E."/>
            <person name="Lipzen A."/>
            <person name="Grigoriev I.V."/>
            <person name="Henrissat B."/>
            <person name="Martin F.M."/>
            <person name="Bonfante P."/>
        </authorList>
    </citation>
    <scope>NUCLEOTIDE SEQUENCE [LARGE SCALE GENOMIC DNA]</scope>
    <source>
        <strain evidence="1 2">BEG34</strain>
    </source>
</reference>
<evidence type="ECO:0000313" key="2">
    <source>
        <dbReference type="Proteomes" id="UP000439903"/>
    </source>
</evidence>
<dbReference type="EMBL" id="WTPW01001181">
    <property type="protein sequence ID" value="KAF0450683.1"/>
    <property type="molecule type" value="Genomic_DNA"/>
</dbReference>